<dbReference type="OrthoDB" id="9803297at2"/>
<dbReference type="InterPro" id="IPR006097">
    <property type="entry name" value="Glu/Leu/Phe/Val/Trp_DH_dimer"/>
</dbReference>
<evidence type="ECO:0000259" key="7">
    <source>
        <dbReference type="SMART" id="SM00839"/>
    </source>
</evidence>
<dbReference type="PRINTS" id="PR00082">
    <property type="entry name" value="GLFDHDRGNASE"/>
</dbReference>
<dbReference type="InterPro" id="IPR046346">
    <property type="entry name" value="Aminoacid_DH-like_N_sf"/>
</dbReference>
<dbReference type="SMART" id="SM00839">
    <property type="entry name" value="ELFV_dehydrog"/>
    <property type="match status" value="1"/>
</dbReference>
<dbReference type="InterPro" id="IPR006095">
    <property type="entry name" value="Glu/Leu/Phe/Val/Trp_DH"/>
</dbReference>
<dbReference type="Pfam" id="PF00208">
    <property type="entry name" value="ELFV_dehydrog"/>
    <property type="match status" value="1"/>
</dbReference>
<dbReference type="PANTHER" id="PTHR42722">
    <property type="entry name" value="LEUCINE DEHYDROGENASE"/>
    <property type="match status" value="1"/>
</dbReference>
<name>A0A238L4S8_9RHOB</name>
<evidence type="ECO:0000256" key="1">
    <source>
        <dbReference type="ARBA" id="ARBA00006382"/>
    </source>
</evidence>
<reference evidence="8 9" key="1">
    <citation type="submission" date="2017-05" db="EMBL/GenBank/DDBJ databases">
        <authorList>
            <person name="Song R."/>
            <person name="Chenine A.L."/>
            <person name="Ruprecht R.M."/>
        </authorList>
    </citation>
    <scope>NUCLEOTIDE SEQUENCE [LARGE SCALE GENOMIC DNA]</scope>
    <source>
        <strain evidence="8 9">CECT 8663</strain>
    </source>
</reference>
<organism evidence="8 9">
    <name type="scientific">Pelagimonas varians</name>
    <dbReference type="NCBI Taxonomy" id="696760"/>
    <lineage>
        <taxon>Bacteria</taxon>
        <taxon>Pseudomonadati</taxon>
        <taxon>Pseudomonadota</taxon>
        <taxon>Alphaproteobacteria</taxon>
        <taxon>Rhodobacterales</taxon>
        <taxon>Roseobacteraceae</taxon>
        <taxon>Pelagimonas</taxon>
    </lineage>
</organism>
<dbReference type="InterPro" id="IPR016211">
    <property type="entry name" value="Glu/Phe/Leu/Val/Trp_DH_bac/arc"/>
</dbReference>
<protein>
    <submittedName>
        <fullName evidence="8">Leucine dehydrogenase</fullName>
        <ecNumber evidence="8">1.4.1.9</ecNumber>
    </submittedName>
</protein>
<dbReference type="InterPro" id="IPR006096">
    <property type="entry name" value="Glu/Leu/Phe/Val/Trp_DH_C"/>
</dbReference>
<dbReference type="FunFam" id="3.40.50.10860:FF:000010">
    <property type="entry name" value="Leucine dehydrogenase"/>
    <property type="match status" value="1"/>
</dbReference>
<accession>A0A238L4S8</accession>
<feature type="active site" description="Proton donor/acceptor" evidence="4">
    <location>
        <position position="79"/>
    </location>
</feature>
<dbReference type="InterPro" id="IPR033524">
    <property type="entry name" value="Glu/Leu/Phe/Val_DH_AS"/>
</dbReference>
<keyword evidence="5" id="KW-0547">Nucleotide-binding</keyword>
<dbReference type="PIRSF" id="PIRSF000188">
    <property type="entry name" value="Phe_leu_dh"/>
    <property type="match status" value="1"/>
</dbReference>
<dbReference type="EMBL" id="FXYH01000024">
    <property type="protein sequence ID" value="SMX49850.1"/>
    <property type="molecule type" value="Genomic_DNA"/>
</dbReference>
<dbReference type="Gene3D" id="3.40.50.10860">
    <property type="entry name" value="Leucine Dehydrogenase, chain A, domain 1"/>
    <property type="match status" value="1"/>
</dbReference>
<evidence type="ECO:0000256" key="2">
    <source>
        <dbReference type="ARBA" id="ARBA00023002"/>
    </source>
</evidence>
<dbReference type="GO" id="GO:0050049">
    <property type="term" value="F:L-leucine dehydrogenase activity"/>
    <property type="evidence" value="ECO:0007669"/>
    <property type="project" value="UniProtKB-EC"/>
</dbReference>
<dbReference type="Gene3D" id="3.40.50.720">
    <property type="entry name" value="NAD(P)-binding Rossmann-like Domain"/>
    <property type="match status" value="1"/>
</dbReference>
<proteinExistence type="inferred from homology"/>
<sequence>MSIFSHPEFEHEQVLFCHDPEIGLKAVIAIHSTALGPAAGGCRMHPYASEHDALTDVLRLSKGMSFKNALAGLPLGGGKSVIIADPSGPDKAALLRAFSHHVQSLNGRYWTAIDIGVGPADADILAENCEFIFARASQYEPGFNPSLFTALGGFTGIRAVAKHVWGSDDLTGKRVAVQGLGQTGSDLCRQLHEAGAELVVADVRPEATQETVERFGAVAVAPDVIHAQDVDIFAPCAMGAGINDDTLPDIKARAICGLANNQLDKARHGEALRARGIAYVPDYVVNAGGVMGASTVIFSTPSREAATKRILGLFDTVLSILIEADRTGLPSSQVADSMAITKMDAAKLP</sequence>
<gene>
    <name evidence="8" type="primary">ldh_2</name>
    <name evidence="8" type="ORF">PEV8663_04362</name>
</gene>
<dbReference type="SUPFAM" id="SSF53223">
    <property type="entry name" value="Aminoacid dehydrogenase-like, N-terminal domain"/>
    <property type="match status" value="1"/>
</dbReference>
<dbReference type="EC" id="1.4.1.9" evidence="8"/>
<feature type="binding site" evidence="5">
    <location>
        <begin position="179"/>
        <end position="184"/>
    </location>
    <ligand>
        <name>NAD(+)</name>
        <dbReference type="ChEBI" id="CHEBI:57540"/>
    </ligand>
</feature>
<keyword evidence="9" id="KW-1185">Reference proteome</keyword>
<dbReference type="Pfam" id="PF02812">
    <property type="entry name" value="ELFV_dehydrog_N"/>
    <property type="match status" value="1"/>
</dbReference>
<dbReference type="GO" id="GO:0000166">
    <property type="term" value="F:nucleotide binding"/>
    <property type="evidence" value="ECO:0007669"/>
    <property type="project" value="UniProtKB-KW"/>
</dbReference>
<keyword evidence="3 5" id="KW-0520">NAD</keyword>
<evidence type="ECO:0000256" key="3">
    <source>
        <dbReference type="ARBA" id="ARBA00023027"/>
    </source>
</evidence>
<dbReference type="RefSeq" id="WP_097806779.1">
    <property type="nucleotide sequence ID" value="NZ_FXYH01000024.1"/>
</dbReference>
<evidence type="ECO:0000256" key="4">
    <source>
        <dbReference type="PIRSR" id="PIRSR000188-1"/>
    </source>
</evidence>
<dbReference type="PANTHER" id="PTHR42722:SF1">
    <property type="entry name" value="VALINE DEHYDROGENASE"/>
    <property type="match status" value="1"/>
</dbReference>
<comment type="similarity">
    <text evidence="1 6">Belongs to the Glu/Leu/Phe/Val dehydrogenases family.</text>
</comment>
<evidence type="ECO:0000313" key="8">
    <source>
        <dbReference type="EMBL" id="SMX49850.1"/>
    </source>
</evidence>
<keyword evidence="2 6" id="KW-0560">Oxidoreductase</keyword>
<dbReference type="AlphaFoldDB" id="A0A238L4S8"/>
<evidence type="ECO:0000256" key="5">
    <source>
        <dbReference type="PIRSR" id="PIRSR000188-2"/>
    </source>
</evidence>
<dbReference type="SUPFAM" id="SSF51735">
    <property type="entry name" value="NAD(P)-binding Rossmann-fold domains"/>
    <property type="match status" value="1"/>
</dbReference>
<dbReference type="PROSITE" id="PS00074">
    <property type="entry name" value="GLFV_DEHYDROGENASE"/>
    <property type="match status" value="1"/>
</dbReference>
<dbReference type="GO" id="GO:0006520">
    <property type="term" value="P:amino acid metabolic process"/>
    <property type="evidence" value="ECO:0007669"/>
    <property type="project" value="InterPro"/>
</dbReference>
<evidence type="ECO:0000256" key="6">
    <source>
        <dbReference type="RuleBase" id="RU004417"/>
    </source>
</evidence>
<evidence type="ECO:0000313" key="9">
    <source>
        <dbReference type="Proteomes" id="UP000220836"/>
    </source>
</evidence>
<dbReference type="InterPro" id="IPR036291">
    <property type="entry name" value="NAD(P)-bd_dom_sf"/>
</dbReference>
<dbReference type="CDD" id="cd01075">
    <property type="entry name" value="NAD_bind_Leu_Phe_Val_DH"/>
    <property type="match status" value="1"/>
</dbReference>
<feature type="domain" description="Glutamate/phenylalanine/leucine/valine/L-tryptophan dehydrogenase C-terminal" evidence="7">
    <location>
        <begin position="143"/>
        <end position="347"/>
    </location>
</feature>
<dbReference type="Proteomes" id="UP000220836">
    <property type="component" value="Unassembled WGS sequence"/>
</dbReference>